<accession>A0A6A3SRU4</accession>
<evidence type="ECO:0000313" key="17">
    <source>
        <dbReference type="Proteomes" id="UP000460718"/>
    </source>
</evidence>
<dbReference type="Proteomes" id="UP000441208">
    <property type="component" value="Unassembled WGS sequence"/>
</dbReference>
<evidence type="ECO:0000313" key="9">
    <source>
        <dbReference type="EMBL" id="KAE9318029.1"/>
    </source>
</evidence>
<dbReference type="EMBL" id="QXGD01000358">
    <property type="protein sequence ID" value="KAE9242074.1"/>
    <property type="molecule type" value="Genomic_DNA"/>
</dbReference>
<gene>
    <name evidence="9" type="ORF">PF001_g6563</name>
    <name evidence="7" type="ORF">PF002_g8941</name>
    <name evidence="8" type="ORF">PF004_g6251</name>
    <name evidence="6" type="ORF">PF005_g7097</name>
    <name evidence="5" type="ORF">PF006_g9155</name>
    <name evidence="3" type="ORF">PF007_g7544</name>
    <name evidence="10" type="ORF">PF008_g7346</name>
    <name evidence="1" type="ORF">PF009_g8805</name>
    <name evidence="4" type="ORF">PF010_g6525</name>
    <name evidence="2" type="ORF">PF011_g6732</name>
</gene>
<evidence type="ECO:0000313" key="3">
    <source>
        <dbReference type="EMBL" id="KAE9122191.1"/>
    </source>
</evidence>
<proteinExistence type="predicted"/>
<dbReference type="Proteomes" id="UP000486351">
    <property type="component" value="Unassembled WGS sequence"/>
</dbReference>
<dbReference type="Proteomes" id="UP000440367">
    <property type="component" value="Unassembled WGS sequence"/>
</dbReference>
<dbReference type="EMBL" id="QXGE01000264">
    <property type="protein sequence ID" value="KAE9318029.1"/>
    <property type="molecule type" value="Genomic_DNA"/>
</dbReference>
<reference evidence="11 12" key="1">
    <citation type="submission" date="2018-08" db="EMBL/GenBank/DDBJ databases">
        <title>Genomic investigation of the strawberry pathogen Phytophthora fragariae indicates pathogenicity is determined by transcriptional variation in three key races.</title>
        <authorList>
            <person name="Adams T.M."/>
            <person name="Armitage A.D."/>
            <person name="Sobczyk M.K."/>
            <person name="Bates H.J."/>
            <person name="Dunwell J.M."/>
            <person name="Nellist C.F."/>
            <person name="Harrison R.J."/>
        </authorList>
    </citation>
    <scope>NUCLEOTIDE SEQUENCE [LARGE SCALE GENOMIC DNA]</scope>
    <source>
        <strain evidence="9 13">A4</strain>
        <strain evidence="7 14">BC-1</strain>
        <strain evidence="8 18">BC-23</strain>
        <strain evidence="6 12">NOV-27</strain>
        <strain evidence="5 15">NOV-5</strain>
        <strain evidence="3 16">NOV-71</strain>
        <strain evidence="10 19">NOV-77</strain>
        <strain evidence="1 11">NOV-9</strain>
        <strain evidence="4 20">ONT-3</strain>
        <strain evidence="2 17">SCRP245</strain>
    </source>
</reference>
<evidence type="ECO:0000313" key="10">
    <source>
        <dbReference type="EMBL" id="KAE9348432.1"/>
    </source>
</evidence>
<evidence type="ECO:0000313" key="1">
    <source>
        <dbReference type="EMBL" id="KAE8941413.1"/>
    </source>
</evidence>
<evidence type="ECO:0000313" key="8">
    <source>
        <dbReference type="EMBL" id="KAE9243225.1"/>
    </source>
</evidence>
<name>A0A6A3SRU4_9STRA</name>
<dbReference type="Proteomes" id="UP000433483">
    <property type="component" value="Unassembled WGS sequence"/>
</dbReference>
<dbReference type="Proteomes" id="UP000460718">
    <property type="component" value="Unassembled WGS sequence"/>
</dbReference>
<evidence type="ECO:0000313" key="6">
    <source>
        <dbReference type="EMBL" id="KAE9221459.1"/>
    </source>
</evidence>
<protein>
    <submittedName>
        <fullName evidence="3">Uncharacterized protein</fullName>
    </submittedName>
</protein>
<dbReference type="EMBL" id="QXFY01000309">
    <property type="protein sequence ID" value="KAE9348432.1"/>
    <property type="molecule type" value="Genomic_DNA"/>
</dbReference>
<dbReference type="EMBL" id="QXFX01000261">
    <property type="protein sequence ID" value="KAE9123103.1"/>
    <property type="molecule type" value="Genomic_DNA"/>
</dbReference>
<dbReference type="AlphaFoldDB" id="A0A6A3SRU4"/>
<evidence type="ECO:0000313" key="18">
    <source>
        <dbReference type="Proteomes" id="UP000476176"/>
    </source>
</evidence>
<dbReference type="EMBL" id="QXFW01000288">
    <property type="protein sequence ID" value="KAE9017360.1"/>
    <property type="molecule type" value="Genomic_DNA"/>
</dbReference>
<dbReference type="Proteomes" id="UP000488956">
    <property type="component" value="Unassembled WGS sequence"/>
</dbReference>
<dbReference type="EMBL" id="QXGA01000432">
    <property type="protein sequence ID" value="KAE9146048.1"/>
    <property type="molecule type" value="Genomic_DNA"/>
</dbReference>
<dbReference type="Proteomes" id="UP000440732">
    <property type="component" value="Unassembled WGS sequence"/>
</dbReference>
<evidence type="ECO:0000313" key="16">
    <source>
        <dbReference type="Proteomes" id="UP000441208"/>
    </source>
</evidence>
<evidence type="ECO:0000313" key="12">
    <source>
        <dbReference type="Proteomes" id="UP000433483"/>
    </source>
</evidence>
<dbReference type="EMBL" id="QXFZ01000301">
    <property type="protein sequence ID" value="KAE9122191.1"/>
    <property type="molecule type" value="Genomic_DNA"/>
</dbReference>
<keyword evidence="12" id="KW-1185">Reference proteome</keyword>
<evidence type="ECO:0000313" key="15">
    <source>
        <dbReference type="Proteomes" id="UP000440732"/>
    </source>
</evidence>
<evidence type="ECO:0000313" key="5">
    <source>
        <dbReference type="EMBL" id="KAE9146048.1"/>
    </source>
</evidence>
<evidence type="ECO:0000313" key="13">
    <source>
        <dbReference type="Proteomes" id="UP000437068"/>
    </source>
</evidence>
<dbReference type="EMBL" id="QXGC01000249">
    <property type="protein sequence ID" value="KAE9243225.1"/>
    <property type="molecule type" value="Genomic_DNA"/>
</dbReference>
<dbReference type="Proteomes" id="UP000437068">
    <property type="component" value="Unassembled WGS sequence"/>
</dbReference>
<evidence type="ECO:0000313" key="7">
    <source>
        <dbReference type="EMBL" id="KAE9242074.1"/>
    </source>
</evidence>
<evidence type="ECO:0000313" key="2">
    <source>
        <dbReference type="EMBL" id="KAE9017360.1"/>
    </source>
</evidence>
<dbReference type="Proteomes" id="UP000476176">
    <property type="component" value="Unassembled WGS sequence"/>
</dbReference>
<comment type="caution">
    <text evidence="3">The sequence shown here is derived from an EMBL/GenBank/DDBJ whole genome shotgun (WGS) entry which is preliminary data.</text>
</comment>
<dbReference type="EMBL" id="QXGF01000362">
    <property type="protein sequence ID" value="KAE8941413.1"/>
    <property type="molecule type" value="Genomic_DNA"/>
</dbReference>
<evidence type="ECO:0000313" key="11">
    <source>
        <dbReference type="Proteomes" id="UP000429523"/>
    </source>
</evidence>
<evidence type="ECO:0000313" key="19">
    <source>
        <dbReference type="Proteomes" id="UP000486351"/>
    </source>
</evidence>
<evidence type="ECO:0000313" key="20">
    <source>
        <dbReference type="Proteomes" id="UP000488956"/>
    </source>
</evidence>
<dbReference type="EMBL" id="QXGB01000277">
    <property type="protein sequence ID" value="KAE9221459.1"/>
    <property type="molecule type" value="Genomic_DNA"/>
</dbReference>
<dbReference type="Proteomes" id="UP000429523">
    <property type="component" value="Unassembled WGS sequence"/>
</dbReference>
<organism evidence="3 16">
    <name type="scientific">Phytophthora fragariae</name>
    <dbReference type="NCBI Taxonomy" id="53985"/>
    <lineage>
        <taxon>Eukaryota</taxon>
        <taxon>Sar</taxon>
        <taxon>Stramenopiles</taxon>
        <taxon>Oomycota</taxon>
        <taxon>Peronosporomycetes</taxon>
        <taxon>Peronosporales</taxon>
        <taxon>Peronosporaceae</taxon>
        <taxon>Phytophthora</taxon>
    </lineage>
</organism>
<evidence type="ECO:0000313" key="14">
    <source>
        <dbReference type="Proteomes" id="UP000440367"/>
    </source>
</evidence>
<evidence type="ECO:0000313" key="4">
    <source>
        <dbReference type="EMBL" id="KAE9123103.1"/>
    </source>
</evidence>
<sequence>MVQRMLLVSSSLSPAPAVKPGAAVTLPGAGDEFTACWFCHRSVARSFRCS</sequence>